<comment type="caution">
    <text evidence="4">The sequence shown here is derived from an EMBL/GenBank/DDBJ whole genome shotgun (WGS) entry which is preliminary data.</text>
</comment>
<name>A0A2A2ZNC9_MYCAV</name>
<keyword evidence="2" id="KW-0804">Transcription</keyword>
<dbReference type="InterPro" id="IPR027383">
    <property type="entry name" value="Znf_put"/>
</dbReference>
<protein>
    <submittedName>
        <fullName evidence="4">Anti-sigma factor</fullName>
    </submittedName>
</protein>
<evidence type="ECO:0000313" key="5">
    <source>
        <dbReference type="Proteomes" id="UP000217768"/>
    </source>
</evidence>
<keyword evidence="1" id="KW-0805">Transcription regulation</keyword>
<dbReference type="Pfam" id="PF13490">
    <property type="entry name" value="zf-HC2"/>
    <property type="match status" value="1"/>
</dbReference>
<dbReference type="RefSeq" id="WP_033718750.1">
    <property type="nucleotide sequence ID" value="NZ_NSEY01000028.1"/>
</dbReference>
<feature type="domain" description="Putative zinc-finger" evidence="3">
    <location>
        <begin position="8"/>
        <end position="41"/>
    </location>
</feature>
<dbReference type="Gene3D" id="1.10.10.1320">
    <property type="entry name" value="Anti-sigma factor, zinc-finger domain"/>
    <property type="match status" value="1"/>
</dbReference>
<sequence length="81" mass="9236">MSREALDCNEFVELVTDYLDGAMDRETQARFDSHMVDCDGCCNYLEQFRVTVRTLGALHADELEAGFRNRLLDALSGWNNT</sequence>
<gene>
    <name evidence="4" type="ORF">CKJ66_03955</name>
</gene>
<dbReference type="EMBL" id="NSFD01000004">
    <property type="protein sequence ID" value="PBA28006.1"/>
    <property type="molecule type" value="Genomic_DNA"/>
</dbReference>
<evidence type="ECO:0000256" key="1">
    <source>
        <dbReference type="ARBA" id="ARBA00023015"/>
    </source>
</evidence>
<evidence type="ECO:0000256" key="2">
    <source>
        <dbReference type="ARBA" id="ARBA00023163"/>
    </source>
</evidence>
<evidence type="ECO:0000259" key="3">
    <source>
        <dbReference type="Pfam" id="PF13490"/>
    </source>
</evidence>
<organism evidence="4 5">
    <name type="scientific">Mycobacterium avium</name>
    <dbReference type="NCBI Taxonomy" id="1764"/>
    <lineage>
        <taxon>Bacteria</taxon>
        <taxon>Bacillati</taxon>
        <taxon>Actinomycetota</taxon>
        <taxon>Actinomycetes</taxon>
        <taxon>Mycobacteriales</taxon>
        <taxon>Mycobacteriaceae</taxon>
        <taxon>Mycobacterium</taxon>
        <taxon>Mycobacterium avium complex (MAC)</taxon>
    </lineage>
</organism>
<proteinExistence type="predicted"/>
<dbReference type="InterPro" id="IPR041916">
    <property type="entry name" value="Anti_sigma_zinc_sf"/>
</dbReference>
<evidence type="ECO:0000313" key="4">
    <source>
        <dbReference type="EMBL" id="PBA28006.1"/>
    </source>
</evidence>
<reference evidence="4 5" key="1">
    <citation type="submission" date="2017-08" db="EMBL/GenBank/DDBJ databases">
        <title>Phylogenetic analysis of Mycobacterium avium complex whole genomes.</title>
        <authorList>
            <person name="Caverly L.J."/>
            <person name="Spilker T."/>
            <person name="Lipuma J."/>
        </authorList>
    </citation>
    <scope>NUCLEOTIDE SEQUENCE [LARGE SCALE GENOMIC DNA]</scope>
    <source>
        <strain evidence="4 5">FLAC0165</strain>
    </source>
</reference>
<dbReference type="Proteomes" id="UP000217768">
    <property type="component" value="Unassembled WGS sequence"/>
</dbReference>
<dbReference type="AlphaFoldDB" id="A0A2A2ZNC9"/>
<accession>A0A2A2ZNC9</accession>